<dbReference type="Proteomes" id="UP000009047">
    <property type="component" value="Chromosome"/>
</dbReference>
<dbReference type="EMBL" id="CP002085">
    <property type="protein sequence ID" value="ADK86562.1"/>
    <property type="molecule type" value="Genomic_DNA"/>
</dbReference>
<evidence type="ECO:0000313" key="6">
    <source>
        <dbReference type="Proteomes" id="UP000009047"/>
    </source>
</evidence>
<feature type="repeat" description="TPR" evidence="1">
    <location>
        <begin position="110"/>
        <end position="143"/>
    </location>
</feature>
<gene>
    <name evidence="5" type="ordered locus">Deba_3209</name>
</gene>
<dbReference type="InterPro" id="IPR036680">
    <property type="entry name" value="SPOR-like_sf"/>
</dbReference>
<dbReference type="PROSITE" id="PS51724">
    <property type="entry name" value="SPOR"/>
    <property type="match status" value="1"/>
</dbReference>
<feature type="signal peptide" evidence="3">
    <location>
        <begin position="1"/>
        <end position="19"/>
    </location>
</feature>
<feature type="chain" id="PRO_5003150479" evidence="3">
    <location>
        <begin position="20"/>
        <end position="419"/>
    </location>
</feature>
<feature type="repeat" description="TPR" evidence="1">
    <location>
        <begin position="144"/>
        <end position="177"/>
    </location>
</feature>
<proteinExistence type="predicted"/>
<feature type="region of interest" description="Disordered" evidence="2">
    <location>
        <begin position="298"/>
        <end position="336"/>
    </location>
</feature>
<dbReference type="Gene3D" id="1.25.40.10">
    <property type="entry name" value="Tetratricopeptide repeat domain"/>
    <property type="match status" value="2"/>
</dbReference>
<feature type="domain" description="SPOR" evidence="4">
    <location>
        <begin position="336"/>
        <end position="417"/>
    </location>
</feature>
<dbReference type="eggNOG" id="COG0457">
    <property type="taxonomic scope" value="Bacteria"/>
</dbReference>
<dbReference type="AlphaFoldDB" id="E1QLX7"/>
<dbReference type="STRING" id="644282.Deba_3209"/>
<keyword evidence="1" id="KW-0802">TPR repeat</keyword>
<keyword evidence="3" id="KW-0732">Signal</keyword>
<accession>E1QLX7</accession>
<sequence>MKIIGPAALALLLCWPAVAAEGELCLRLVWAESQALLAPLTPARLAGRSFAKAAAQAVEQSGGRMRLTVSCLERAKIDPAVLRAARGLGPGQVSAPFDLAQGRALVQPTTLAFRLEGKALFDQGQYAQAERLLLKDLDLNPDSALCLHLLGLCRVWAGDHLAAVAYFDQALEVSPRNPAIIGDKASSLLAMGRLAQAAELYDQALALGGDNPILLNNLAWVLANQRKDLARAERMAKRAVELAPDQAALWVTLGEVQAARGRHASAVSSLRRALELNPDERGGAENLAKSLAKLDAAQRRRLAAAEPTPEPTPARQAPAPTPTSAARPPAGRAEAAQTPTGYYLQAGSHPDEAQAQAQLAQWRALGQACLLEQWRGGAGLGPWWRVLLGPLASREAALARAEELRRQGALERWVLLWRP</sequence>
<name>E1QLX7_DESB2</name>
<evidence type="ECO:0000313" key="5">
    <source>
        <dbReference type="EMBL" id="ADK86562.1"/>
    </source>
</evidence>
<dbReference type="PROSITE" id="PS50005">
    <property type="entry name" value="TPR"/>
    <property type="match status" value="3"/>
</dbReference>
<dbReference type="Pfam" id="PF14559">
    <property type="entry name" value="TPR_19"/>
    <property type="match status" value="2"/>
</dbReference>
<feature type="compositionally biased region" description="Low complexity" evidence="2">
    <location>
        <begin position="313"/>
        <end position="336"/>
    </location>
</feature>
<dbReference type="PANTHER" id="PTHR12558">
    <property type="entry name" value="CELL DIVISION CYCLE 16,23,27"/>
    <property type="match status" value="1"/>
</dbReference>
<dbReference type="Pfam" id="PF05036">
    <property type="entry name" value="SPOR"/>
    <property type="match status" value="1"/>
</dbReference>
<dbReference type="HOGENOM" id="CLU_655104_0_0_7"/>
<dbReference type="SUPFAM" id="SSF48452">
    <property type="entry name" value="TPR-like"/>
    <property type="match status" value="1"/>
</dbReference>
<evidence type="ECO:0000256" key="1">
    <source>
        <dbReference type="PROSITE-ProRule" id="PRU00339"/>
    </source>
</evidence>
<evidence type="ECO:0000256" key="2">
    <source>
        <dbReference type="SAM" id="MobiDB-lite"/>
    </source>
</evidence>
<reference evidence="5 6" key="1">
    <citation type="journal article" date="2010" name="Stand. Genomic Sci.">
        <title>Complete genome sequence of Desulfarculus baarsii type strain (2st14).</title>
        <authorList>
            <person name="Sun H."/>
            <person name="Spring S."/>
            <person name="Lapidus A."/>
            <person name="Davenport K."/>
            <person name="Del Rio T.G."/>
            <person name="Tice H."/>
            <person name="Nolan M."/>
            <person name="Copeland A."/>
            <person name="Cheng J.F."/>
            <person name="Lucas S."/>
            <person name="Tapia R."/>
            <person name="Goodwin L."/>
            <person name="Pitluck S."/>
            <person name="Ivanova N."/>
            <person name="Pagani I."/>
            <person name="Mavromatis K."/>
            <person name="Ovchinnikova G."/>
            <person name="Pati A."/>
            <person name="Chen A."/>
            <person name="Palaniappan K."/>
            <person name="Hauser L."/>
            <person name="Chang Y.J."/>
            <person name="Jeffries C.D."/>
            <person name="Detter J.C."/>
            <person name="Han C."/>
            <person name="Rohde M."/>
            <person name="Brambilla E."/>
            <person name="Goker M."/>
            <person name="Woyke T."/>
            <person name="Bristow J."/>
            <person name="Eisen J.A."/>
            <person name="Markowitz V."/>
            <person name="Hugenholtz P."/>
            <person name="Kyrpides N.C."/>
            <person name="Klenk H.P."/>
            <person name="Land M."/>
        </authorList>
    </citation>
    <scope>NUCLEOTIDE SEQUENCE [LARGE SCALE GENOMIC DNA]</scope>
    <source>
        <strain evidence="6">ATCC 33931 / DSM 2075 / LMG 7858 / VKM B-1802 / 2st14</strain>
    </source>
</reference>
<evidence type="ECO:0000256" key="3">
    <source>
        <dbReference type="SAM" id="SignalP"/>
    </source>
</evidence>
<organism evidence="5 6">
    <name type="scientific">Desulfarculus baarsii (strain ATCC 33931 / DSM 2075 / LMG 7858 / VKM B-1802 / 2st14)</name>
    <dbReference type="NCBI Taxonomy" id="644282"/>
    <lineage>
        <taxon>Bacteria</taxon>
        <taxon>Pseudomonadati</taxon>
        <taxon>Thermodesulfobacteriota</taxon>
        <taxon>Desulfarculia</taxon>
        <taxon>Desulfarculales</taxon>
        <taxon>Desulfarculaceae</taxon>
        <taxon>Desulfarculus</taxon>
    </lineage>
</organism>
<dbReference type="KEGG" id="dbr:Deba_3209"/>
<dbReference type="Gene3D" id="3.30.70.1070">
    <property type="entry name" value="Sporulation related repeat"/>
    <property type="match status" value="1"/>
</dbReference>
<feature type="repeat" description="TPR" evidence="1">
    <location>
        <begin position="247"/>
        <end position="280"/>
    </location>
</feature>
<dbReference type="GO" id="GO:0042834">
    <property type="term" value="F:peptidoglycan binding"/>
    <property type="evidence" value="ECO:0007669"/>
    <property type="project" value="InterPro"/>
</dbReference>
<dbReference type="InterPro" id="IPR019734">
    <property type="entry name" value="TPR_rpt"/>
</dbReference>
<dbReference type="InterPro" id="IPR007730">
    <property type="entry name" value="SPOR-like_dom"/>
</dbReference>
<evidence type="ECO:0000259" key="4">
    <source>
        <dbReference type="PROSITE" id="PS51724"/>
    </source>
</evidence>
<dbReference type="SUPFAM" id="SSF110997">
    <property type="entry name" value="Sporulation related repeat"/>
    <property type="match status" value="1"/>
</dbReference>
<dbReference type="InterPro" id="IPR011990">
    <property type="entry name" value="TPR-like_helical_dom_sf"/>
</dbReference>
<dbReference type="SMART" id="SM00028">
    <property type="entry name" value="TPR"/>
    <property type="match status" value="5"/>
</dbReference>
<dbReference type="PANTHER" id="PTHR12558:SF13">
    <property type="entry name" value="CELL DIVISION CYCLE PROTEIN 27 HOMOLOG"/>
    <property type="match status" value="1"/>
</dbReference>
<dbReference type="eggNOG" id="COG3087">
    <property type="taxonomic scope" value="Bacteria"/>
</dbReference>
<keyword evidence="6" id="KW-1185">Reference proteome</keyword>
<protein>
    <submittedName>
        <fullName evidence="5">Sporulation domain protein</fullName>
    </submittedName>
</protein>